<protein>
    <recommendedName>
        <fullName evidence="2">Mtf2-like C-terminal domain-containing protein</fullName>
    </recommendedName>
</protein>
<dbReference type="OrthoDB" id="2444174at2759"/>
<dbReference type="GeneID" id="37056249"/>
<feature type="compositionally biased region" description="Low complexity" evidence="1">
    <location>
        <begin position="83"/>
        <end position="95"/>
    </location>
</feature>
<feature type="compositionally biased region" description="Low complexity" evidence="1">
    <location>
        <begin position="130"/>
        <end position="146"/>
    </location>
</feature>
<organism evidence="3 4">
    <name type="scientific">Aspergillus eucalypticola (strain CBS 122712 / IBT 29274)</name>
    <dbReference type="NCBI Taxonomy" id="1448314"/>
    <lineage>
        <taxon>Eukaryota</taxon>
        <taxon>Fungi</taxon>
        <taxon>Dikarya</taxon>
        <taxon>Ascomycota</taxon>
        <taxon>Pezizomycotina</taxon>
        <taxon>Eurotiomycetes</taxon>
        <taxon>Eurotiomycetidae</taxon>
        <taxon>Eurotiales</taxon>
        <taxon>Aspergillaceae</taxon>
        <taxon>Aspergillus</taxon>
        <taxon>Aspergillus subgen. Circumdati</taxon>
    </lineage>
</organism>
<dbReference type="GO" id="GO:0005739">
    <property type="term" value="C:mitochondrion"/>
    <property type="evidence" value="ECO:0007669"/>
    <property type="project" value="InterPro"/>
</dbReference>
<feature type="region of interest" description="Disordered" evidence="1">
    <location>
        <begin position="40"/>
        <end position="105"/>
    </location>
</feature>
<accession>A0A317UWT2</accession>
<evidence type="ECO:0000313" key="4">
    <source>
        <dbReference type="Proteomes" id="UP000246171"/>
    </source>
</evidence>
<feature type="domain" description="Mtf2-like C-terminal" evidence="2">
    <location>
        <begin position="238"/>
        <end position="428"/>
    </location>
</feature>
<dbReference type="InterPro" id="IPR040009">
    <property type="entry name" value="Mtf2/C5D6.12-like"/>
</dbReference>
<feature type="compositionally biased region" description="Basic and acidic residues" evidence="1">
    <location>
        <begin position="180"/>
        <end position="191"/>
    </location>
</feature>
<dbReference type="InterPro" id="IPR043837">
    <property type="entry name" value="Mtf2-like_C"/>
</dbReference>
<comment type="caution">
    <text evidence="3">The sequence shown here is derived from an EMBL/GenBank/DDBJ whole genome shotgun (WGS) entry which is preliminary data.</text>
</comment>
<feature type="compositionally biased region" description="Basic residues" evidence="1">
    <location>
        <begin position="71"/>
        <end position="82"/>
    </location>
</feature>
<dbReference type="VEuPathDB" id="FungiDB:BO83DRAFT_411186"/>
<proteinExistence type="predicted"/>
<name>A0A317UWT2_ASPEC</name>
<feature type="region of interest" description="Disordered" evidence="1">
    <location>
        <begin position="174"/>
        <end position="194"/>
    </location>
</feature>
<keyword evidence="4" id="KW-1185">Reference proteome</keyword>
<feature type="region of interest" description="Disordered" evidence="1">
    <location>
        <begin position="122"/>
        <end position="151"/>
    </location>
</feature>
<dbReference type="EMBL" id="MSFU01000029">
    <property type="protein sequence ID" value="PWY64962.1"/>
    <property type="molecule type" value="Genomic_DNA"/>
</dbReference>
<dbReference type="Proteomes" id="UP000246171">
    <property type="component" value="Unassembled WGS sequence"/>
</dbReference>
<gene>
    <name evidence="3" type="ORF">BO83DRAFT_411186</name>
</gene>
<reference evidence="3" key="1">
    <citation type="submission" date="2016-12" db="EMBL/GenBank/DDBJ databases">
        <title>The genomes of Aspergillus section Nigri reveals drivers in fungal speciation.</title>
        <authorList>
            <consortium name="DOE Joint Genome Institute"/>
            <person name="Vesth T.C."/>
            <person name="Nybo J."/>
            <person name="Theobald S."/>
            <person name="Brandl J."/>
            <person name="Frisvad J.C."/>
            <person name="Nielsen K.F."/>
            <person name="Lyhne E.K."/>
            <person name="Kogle M.E."/>
            <person name="Kuo A."/>
            <person name="Riley R."/>
            <person name="Clum A."/>
            <person name="Nolan M."/>
            <person name="Lipzen A."/>
            <person name="Salamov A."/>
            <person name="Henrissat B."/>
            <person name="Wiebenga A."/>
            <person name="De vries R.P."/>
            <person name="Grigoriev I.V."/>
            <person name="Mortensen U.H."/>
            <person name="Andersen M.R."/>
            <person name="Baker S.E."/>
        </authorList>
    </citation>
    <scope>NUCLEOTIDE SEQUENCE</scope>
    <source>
        <strain evidence="3">CBS 122712</strain>
    </source>
</reference>
<dbReference type="PANTHER" id="PTHR39468:SF1">
    <property type="entry name" value="MTF2-LIKE C-TERMINAL DOMAIN-CONTAINING PROTEIN"/>
    <property type="match status" value="1"/>
</dbReference>
<evidence type="ECO:0000259" key="2">
    <source>
        <dbReference type="Pfam" id="PF19189"/>
    </source>
</evidence>
<dbReference type="Pfam" id="PF19189">
    <property type="entry name" value="Mtf2"/>
    <property type="match status" value="1"/>
</dbReference>
<dbReference type="AlphaFoldDB" id="A0A317UWT2"/>
<dbReference type="PANTHER" id="PTHR39468">
    <property type="entry name" value="CHROMOSOME 7, WHOLE GENOME SHOTGUN SEQUENCE"/>
    <property type="match status" value="1"/>
</dbReference>
<evidence type="ECO:0000256" key="1">
    <source>
        <dbReference type="SAM" id="MobiDB-lite"/>
    </source>
</evidence>
<sequence>MSARISRSWLALATRNSSVPFLYQTRTLTAAYLSPPFRQQYSTSSDANEQDHEAATATTTAEPAQDDKPARPVRRSFLRKKAAAVTQQQQQQTPTKPAPQKPVTMTSTEKQIFGNLLEQLSTERRQQSQTELTSSTPSASSSTESKPTLRDEEMDEMAQISAIFDSVLQDMKEKRQRSAARTERQESEIAVREQNTAIEEKLQTGEYTDDELAEMISSKQITMDRAIEAVIMRESVSIEAALWDAIDNRRGDTAIWEVCKERIFNILRHLDDEKKGLLGVKDESTSESFLAIPPVVPTEPVVTELYPKMLLVAFKLLNLHYPESHLISQFRATIKSMGRASAVLGGSTALYNEFIYFYWRGCHDLPGVVSLLRDMEVTGVEPNRRTCGLLHSIKNQRDHDLRNHWRKAKVEGKQGKSNREPWWDLAPNRKAVRELFGDEGSRPQEPQTLLHPRHLILHSPRIRPAATQKLLGIAQPRARIPRHHKLRRRIHGRHSHALRIPRCIDGSVAR</sequence>
<evidence type="ECO:0000313" key="3">
    <source>
        <dbReference type="EMBL" id="PWY64962.1"/>
    </source>
</evidence>
<dbReference type="RefSeq" id="XP_025384280.1">
    <property type="nucleotide sequence ID" value="XM_025534287.1"/>
</dbReference>